<dbReference type="OrthoDB" id="7363114at2"/>
<keyword evidence="1" id="KW-0805">Transcription regulation</keyword>
<dbReference type="SUPFAM" id="SSF64288">
    <property type="entry name" value="Chorismate lyase-like"/>
    <property type="match status" value="1"/>
</dbReference>
<organism evidence="5 6">
    <name type="scientific">Thermodesulfovibrio aggregans</name>
    <dbReference type="NCBI Taxonomy" id="86166"/>
    <lineage>
        <taxon>Bacteria</taxon>
        <taxon>Pseudomonadati</taxon>
        <taxon>Nitrospirota</taxon>
        <taxon>Thermodesulfovibrionia</taxon>
        <taxon>Thermodesulfovibrionales</taxon>
        <taxon>Thermodesulfovibrionaceae</taxon>
        <taxon>Thermodesulfovibrio</taxon>
    </lineage>
</organism>
<dbReference type="Pfam" id="PF00392">
    <property type="entry name" value="GntR"/>
    <property type="match status" value="1"/>
</dbReference>
<dbReference type="InterPro" id="IPR000524">
    <property type="entry name" value="Tscrpt_reg_HTH_GntR"/>
</dbReference>
<dbReference type="SUPFAM" id="SSF46785">
    <property type="entry name" value="Winged helix' DNA-binding domain"/>
    <property type="match status" value="1"/>
</dbReference>
<dbReference type="Gene3D" id="3.40.1410.10">
    <property type="entry name" value="Chorismate lyase-like"/>
    <property type="match status" value="1"/>
</dbReference>
<reference evidence="6" key="1">
    <citation type="submission" date="2016-01" db="EMBL/GenBank/DDBJ databases">
        <title>Draft genome sequence of Thermodesulfovibrio aggregans strain TGE-P1.</title>
        <authorList>
            <person name="Sekiguchi Y."/>
            <person name="Ohashi A."/>
            <person name="Matsuura N."/>
            <person name="Tourlousse M.D."/>
        </authorList>
    </citation>
    <scope>NUCLEOTIDE SEQUENCE [LARGE SCALE GENOMIC DNA]</scope>
    <source>
        <strain evidence="6">TGE-P1</strain>
    </source>
</reference>
<dbReference type="InterPro" id="IPR036390">
    <property type="entry name" value="WH_DNA-bd_sf"/>
</dbReference>
<dbReference type="RefSeq" id="WP_059175347.1">
    <property type="nucleotide sequence ID" value="NZ_BCNO01000001.1"/>
</dbReference>
<dbReference type="SMART" id="SM00866">
    <property type="entry name" value="UTRA"/>
    <property type="match status" value="1"/>
</dbReference>
<keyword evidence="2" id="KW-0238">DNA-binding</keyword>
<dbReference type="EMBL" id="BCNO01000001">
    <property type="protein sequence ID" value="GAQ93854.1"/>
    <property type="molecule type" value="Genomic_DNA"/>
</dbReference>
<dbReference type="PANTHER" id="PTHR44846">
    <property type="entry name" value="MANNOSYL-D-GLYCERATE TRANSPORT/METABOLISM SYSTEM REPRESSOR MNGR-RELATED"/>
    <property type="match status" value="1"/>
</dbReference>
<feature type="domain" description="HTH gntR-type" evidence="4">
    <location>
        <begin position="11"/>
        <end position="79"/>
    </location>
</feature>
<dbReference type="GO" id="GO:0045892">
    <property type="term" value="P:negative regulation of DNA-templated transcription"/>
    <property type="evidence" value="ECO:0007669"/>
    <property type="project" value="TreeGrafter"/>
</dbReference>
<dbReference type="PANTHER" id="PTHR44846:SF1">
    <property type="entry name" value="MANNOSYL-D-GLYCERATE TRANSPORT_METABOLISM SYSTEM REPRESSOR MNGR-RELATED"/>
    <property type="match status" value="1"/>
</dbReference>
<evidence type="ECO:0000256" key="2">
    <source>
        <dbReference type="ARBA" id="ARBA00023125"/>
    </source>
</evidence>
<dbReference type="InterPro" id="IPR028978">
    <property type="entry name" value="Chorismate_lyase_/UTRA_dom_sf"/>
</dbReference>
<dbReference type="STRING" id="86166.TAGGR_118"/>
<dbReference type="AlphaFoldDB" id="A0A0U9HL55"/>
<keyword evidence="3" id="KW-0804">Transcription</keyword>
<dbReference type="Gene3D" id="1.10.10.10">
    <property type="entry name" value="Winged helix-like DNA-binding domain superfamily/Winged helix DNA-binding domain"/>
    <property type="match status" value="1"/>
</dbReference>
<dbReference type="InterPro" id="IPR036388">
    <property type="entry name" value="WH-like_DNA-bd_sf"/>
</dbReference>
<protein>
    <submittedName>
        <fullName evidence="5">GntR family transcriptional regulator</fullName>
    </submittedName>
</protein>
<evidence type="ECO:0000313" key="6">
    <source>
        <dbReference type="Proteomes" id="UP000054976"/>
    </source>
</evidence>
<name>A0A0U9HL55_9BACT</name>
<dbReference type="InterPro" id="IPR011663">
    <property type="entry name" value="UTRA"/>
</dbReference>
<keyword evidence="6" id="KW-1185">Reference proteome</keyword>
<dbReference type="PRINTS" id="PR00035">
    <property type="entry name" value="HTHGNTR"/>
</dbReference>
<dbReference type="SMART" id="SM00345">
    <property type="entry name" value="HTH_GNTR"/>
    <property type="match status" value="1"/>
</dbReference>
<evidence type="ECO:0000259" key="4">
    <source>
        <dbReference type="PROSITE" id="PS50949"/>
    </source>
</evidence>
<proteinExistence type="predicted"/>
<dbReference type="FunFam" id="1.10.10.10:FF:000079">
    <property type="entry name" value="GntR family transcriptional regulator"/>
    <property type="match status" value="1"/>
</dbReference>
<dbReference type="Proteomes" id="UP000054976">
    <property type="component" value="Unassembled WGS sequence"/>
</dbReference>
<evidence type="ECO:0000256" key="1">
    <source>
        <dbReference type="ARBA" id="ARBA00023015"/>
    </source>
</evidence>
<dbReference type="GO" id="GO:0003677">
    <property type="term" value="F:DNA binding"/>
    <property type="evidence" value="ECO:0007669"/>
    <property type="project" value="UniProtKB-KW"/>
</dbReference>
<gene>
    <name evidence="5" type="ORF">TAGGR_118</name>
</gene>
<evidence type="ECO:0000313" key="5">
    <source>
        <dbReference type="EMBL" id="GAQ93854.1"/>
    </source>
</evidence>
<dbReference type="InterPro" id="IPR050679">
    <property type="entry name" value="Bact_HTH_transcr_reg"/>
</dbReference>
<dbReference type="CDD" id="cd07377">
    <property type="entry name" value="WHTH_GntR"/>
    <property type="match status" value="1"/>
</dbReference>
<comment type="caution">
    <text evidence="5">The sequence shown here is derived from an EMBL/GenBank/DDBJ whole genome shotgun (WGS) entry which is preliminary data.</text>
</comment>
<dbReference type="GO" id="GO:0003700">
    <property type="term" value="F:DNA-binding transcription factor activity"/>
    <property type="evidence" value="ECO:0007669"/>
    <property type="project" value="InterPro"/>
</dbReference>
<evidence type="ECO:0000256" key="3">
    <source>
        <dbReference type="ARBA" id="ARBA00023163"/>
    </source>
</evidence>
<accession>A0A0U9HL55</accession>
<dbReference type="PROSITE" id="PS50949">
    <property type="entry name" value="HTH_GNTR"/>
    <property type="match status" value="1"/>
</dbReference>
<dbReference type="Pfam" id="PF07702">
    <property type="entry name" value="UTRA"/>
    <property type="match status" value="1"/>
</dbReference>
<sequence>MVELISRDEHEKLYLQLFDILKKKIENKEWTAGMQIPTEEQLCKMFNVSRATVRNAVLELVRQGYLTRQQGKGTFVSTNYISEGLIMTTVFKKLWVEDDSVFRKNVLAKTVMMPVGDLSKELNIPENRHVIYVKILWLVQDEPSILQESFIPFNICPHLLEEDIETQSIIDLFEKKYSIKTTKVNNYFELIFLNKELAQSFGISENSPAILMTQKVFSGDTVILLNRFYKRNDGNKLFIAFQRKAL</sequence>